<evidence type="ECO:0000256" key="6">
    <source>
        <dbReference type="SAM" id="MobiDB-lite"/>
    </source>
</evidence>
<dbReference type="InterPro" id="IPR027370">
    <property type="entry name" value="Znf-RING_euk"/>
</dbReference>
<dbReference type="InterPro" id="IPR009003">
    <property type="entry name" value="Peptidase_S1_PA"/>
</dbReference>
<dbReference type="InterPro" id="IPR043504">
    <property type="entry name" value="Peptidase_S1_PA_chymotrypsin"/>
</dbReference>
<dbReference type="OrthoDB" id="7754674at2759"/>
<dbReference type="CTD" id="9817853"/>
<dbReference type="Gene3D" id="3.30.40.10">
    <property type="entry name" value="Zinc/RING finger domain, C3HC4 (zinc finger)"/>
    <property type="match status" value="1"/>
</dbReference>
<evidence type="ECO:0000259" key="7">
    <source>
        <dbReference type="PROSITE" id="PS50089"/>
    </source>
</evidence>
<dbReference type="eggNOG" id="KOG3627">
    <property type="taxonomic scope" value="Eukaryota"/>
</dbReference>
<dbReference type="FunCoup" id="E3LM12">
    <property type="interactions" value="130"/>
</dbReference>
<gene>
    <name evidence="9" type="ORF">CRE_28042</name>
</gene>
<dbReference type="PANTHER" id="PTHR24253">
    <property type="entry name" value="TRANSMEMBRANE PROTEASE SERINE"/>
    <property type="match status" value="1"/>
</dbReference>
<dbReference type="InterPro" id="IPR013083">
    <property type="entry name" value="Znf_RING/FYVE/PHD"/>
</dbReference>
<keyword evidence="2 5" id="KW-0863">Zinc-finger</keyword>
<evidence type="ECO:0000256" key="2">
    <source>
        <dbReference type="ARBA" id="ARBA00022771"/>
    </source>
</evidence>
<dbReference type="InterPro" id="IPR001254">
    <property type="entry name" value="Trypsin_dom"/>
</dbReference>
<dbReference type="SMART" id="SM00020">
    <property type="entry name" value="Tryp_SPc"/>
    <property type="match status" value="1"/>
</dbReference>
<name>E3LM12_CAERE</name>
<dbReference type="GO" id="GO:0006508">
    <property type="term" value="P:proteolysis"/>
    <property type="evidence" value="ECO:0007669"/>
    <property type="project" value="InterPro"/>
</dbReference>
<dbReference type="GO" id="GO:0008270">
    <property type="term" value="F:zinc ion binding"/>
    <property type="evidence" value="ECO:0007669"/>
    <property type="project" value="UniProtKB-KW"/>
</dbReference>
<dbReference type="InterPro" id="IPR001841">
    <property type="entry name" value="Znf_RING"/>
</dbReference>
<dbReference type="PRINTS" id="PR00722">
    <property type="entry name" value="CHYMOTRYPSIN"/>
</dbReference>
<accession>E3LM12</accession>
<dbReference type="Pfam" id="PF00089">
    <property type="entry name" value="Trypsin"/>
    <property type="match status" value="2"/>
</dbReference>
<proteinExistence type="predicted"/>
<dbReference type="AlphaFoldDB" id="E3LM12"/>
<keyword evidence="4" id="KW-1015">Disulfide bond</keyword>
<dbReference type="SUPFAM" id="SSF57850">
    <property type="entry name" value="RING/U-box"/>
    <property type="match status" value="1"/>
</dbReference>
<dbReference type="GO" id="GO:0004252">
    <property type="term" value="F:serine-type endopeptidase activity"/>
    <property type="evidence" value="ECO:0007669"/>
    <property type="project" value="InterPro"/>
</dbReference>
<dbReference type="SUPFAM" id="SSF50494">
    <property type="entry name" value="Trypsin-like serine proteases"/>
    <property type="match status" value="1"/>
</dbReference>
<dbReference type="HOGENOM" id="CLU_377334_0_0_1"/>
<evidence type="ECO:0000256" key="3">
    <source>
        <dbReference type="ARBA" id="ARBA00022833"/>
    </source>
</evidence>
<keyword evidence="1" id="KW-0479">Metal-binding</keyword>
<sequence>MKNKIMFGTKEESSEAPWAVPIEVYREEGVMHCSGTLVSSRHVITARHCFVRDADDKSFTYVYNEKNIDLSNCRGDDYIVPPNRGEADIHFATRCRDSEACEKIKLNTDLVTRKPSLVVLPGICGLDLKRDEYQDDIAIIELDEDVLFSEKIHPICIDHENYGRHSSNVTIYGFGHDRMLLTLLSFSYFKISASDKRVSTGILRSESSHGDSGGGVVLEKGDKLILIAVLSRGEPCNVERKNQADIHASVHEYLKPICEYTGICKISYWQKFFEMESSTAKDVDIEMPSCQICQEEYGDENHPVVTECGHTMCDKCIQNLKNQQGPTTINCPTCRRECNADAPKNFKLEETISLLKKLRMKPENSVDCSKCSKNDNESEMFVCRDCVNDPFQYDVLGSMNFQVELNIKSLAVCGTCAIRDHVSLRHEVISYFPLVSAQHFQSQLTSVGYLKEELEHQFYQANDTFGNFGATFHSFSQELEKMTEMIRKSRSSEVQQEFTNRINEEVRKFSEHMKSVSKAIAENQEKYKITFEKLVKKNREDEEEKCSELPERKFETACSECATKNYLDRLLCCKTCSEIVNQVIQDVLDSSDLDVVNTDTLPICSNCVINGHFGEDHKTVKFSVFQNKFDTLKRLRVVETQKDRLHEKFSALRDIYQHSIKEIVNYDDKIKKMWDITSESRGDPNHAHFVDGFQISLDQAERAVTKFQSNAGTKKKRIEDKKGMGDGRTKTEISE</sequence>
<dbReference type="InterPro" id="IPR017907">
    <property type="entry name" value="Znf_RING_CS"/>
</dbReference>
<dbReference type="Proteomes" id="UP000008281">
    <property type="component" value="Unassembled WGS sequence"/>
</dbReference>
<feature type="region of interest" description="Disordered" evidence="6">
    <location>
        <begin position="706"/>
        <end position="735"/>
    </location>
</feature>
<dbReference type="PANTHER" id="PTHR24253:SF153">
    <property type="entry name" value="SERINE PROTEASE HEPSIN"/>
    <property type="match status" value="1"/>
</dbReference>
<organism evidence="10">
    <name type="scientific">Caenorhabditis remanei</name>
    <name type="common">Caenorhabditis vulgaris</name>
    <dbReference type="NCBI Taxonomy" id="31234"/>
    <lineage>
        <taxon>Eukaryota</taxon>
        <taxon>Metazoa</taxon>
        <taxon>Ecdysozoa</taxon>
        <taxon>Nematoda</taxon>
        <taxon>Chromadorea</taxon>
        <taxon>Rhabditida</taxon>
        <taxon>Rhabditina</taxon>
        <taxon>Rhabditomorpha</taxon>
        <taxon>Rhabditoidea</taxon>
        <taxon>Rhabditidae</taxon>
        <taxon>Peloderinae</taxon>
        <taxon>Caenorhabditis</taxon>
    </lineage>
</organism>
<dbReference type="GeneID" id="9817853"/>
<keyword evidence="10" id="KW-1185">Reference proteome</keyword>
<dbReference type="PROSITE" id="PS50089">
    <property type="entry name" value="ZF_RING_2"/>
    <property type="match status" value="1"/>
</dbReference>
<dbReference type="InterPro" id="IPR001314">
    <property type="entry name" value="Peptidase_S1A"/>
</dbReference>
<evidence type="ECO:0000259" key="8">
    <source>
        <dbReference type="PROSITE" id="PS50240"/>
    </source>
</evidence>
<dbReference type="SMART" id="SM00184">
    <property type="entry name" value="RING"/>
    <property type="match status" value="1"/>
</dbReference>
<dbReference type="InParanoid" id="E3LM12"/>
<evidence type="ECO:0008006" key="11">
    <source>
        <dbReference type="Google" id="ProtNLM"/>
    </source>
</evidence>
<feature type="domain" description="Peptidase S1" evidence="8">
    <location>
        <begin position="5"/>
        <end position="269"/>
    </location>
</feature>
<dbReference type="PROSITE" id="PS00518">
    <property type="entry name" value="ZF_RING_1"/>
    <property type="match status" value="1"/>
</dbReference>
<evidence type="ECO:0000256" key="1">
    <source>
        <dbReference type="ARBA" id="ARBA00022723"/>
    </source>
</evidence>
<feature type="compositionally biased region" description="Basic and acidic residues" evidence="6">
    <location>
        <begin position="717"/>
        <end position="735"/>
    </location>
</feature>
<dbReference type="PROSITE" id="PS50240">
    <property type="entry name" value="TRYPSIN_DOM"/>
    <property type="match status" value="1"/>
</dbReference>
<evidence type="ECO:0000256" key="5">
    <source>
        <dbReference type="PROSITE-ProRule" id="PRU00175"/>
    </source>
</evidence>
<feature type="domain" description="RING-type" evidence="7">
    <location>
        <begin position="290"/>
        <end position="335"/>
    </location>
</feature>
<dbReference type="EMBL" id="DS268411">
    <property type="protein sequence ID" value="EFP03114.1"/>
    <property type="molecule type" value="Genomic_DNA"/>
</dbReference>
<dbReference type="KEGG" id="crq:GCK72_002124"/>
<evidence type="ECO:0000256" key="4">
    <source>
        <dbReference type="ARBA" id="ARBA00023157"/>
    </source>
</evidence>
<dbReference type="Pfam" id="PF13445">
    <property type="entry name" value="zf-RING_UBOX"/>
    <property type="match status" value="1"/>
</dbReference>
<keyword evidence="3" id="KW-0862">Zinc</keyword>
<dbReference type="STRING" id="31234.E3LM12"/>
<protein>
    <recommendedName>
        <fullName evidence="11">RING-type domain-containing protein</fullName>
    </recommendedName>
</protein>
<dbReference type="RefSeq" id="XP_003114979.2">
    <property type="nucleotide sequence ID" value="XM_003114931.2"/>
</dbReference>
<reference evidence="9" key="1">
    <citation type="submission" date="2007-07" db="EMBL/GenBank/DDBJ databases">
        <title>PCAP assembly of the Caenorhabditis remanei genome.</title>
        <authorList>
            <consortium name="The Caenorhabditis remanei Sequencing Consortium"/>
            <person name="Wilson R.K."/>
        </authorList>
    </citation>
    <scope>NUCLEOTIDE SEQUENCE [LARGE SCALE GENOMIC DNA]</scope>
    <source>
        <strain evidence="9">PB4641</strain>
    </source>
</reference>
<evidence type="ECO:0000313" key="10">
    <source>
        <dbReference type="Proteomes" id="UP000008281"/>
    </source>
</evidence>
<dbReference type="Gene3D" id="2.40.10.10">
    <property type="entry name" value="Trypsin-like serine proteases"/>
    <property type="match status" value="1"/>
</dbReference>
<evidence type="ECO:0000313" key="9">
    <source>
        <dbReference type="EMBL" id="EFP03114.1"/>
    </source>
</evidence>